<dbReference type="GeneID" id="78256992"/>
<feature type="transmembrane region" description="Helical" evidence="1">
    <location>
        <begin position="135"/>
        <end position="156"/>
    </location>
</feature>
<keyword evidence="3" id="KW-1185">Reference proteome</keyword>
<evidence type="ECO:0000313" key="3">
    <source>
        <dbReference type="Proteomes" id="UP000056090"/>
    </source>
</evidence>
<dbReference type="eggNOG" id="ENOG50345XI">
    <property type="taxonomic scope" value="Bacteria"/>
</dbReference>
<feature type="transmembrane region" description="Helical" evidence="1">
    <location>
        <begin position="216"/>
        <end position="235"/>
    </location>
</feature>
<sequence length="327" mass="37442">MKFNPYTNVQYNAGIALYPLLTMLFLLALHYYSGALDWPAEGDVRAQRDFNSAIGMSILTGYFWIALRVLHQNVASSLISLLVKTNQLSRFSVHRNRLSNEFKHHLFNAAVIAILLTVIYCVLEELLTVTQELHVFILTAAAVPFWFFTWLFLFQITSNTRYIINNVLPDSNNTKDYLASLMVLIKLGLTNAIFSMGAIALIPIFWFRKDVPSIDIFILALFSGSFALYLFWPVVKLIAKVRNEKARVLTTLDEKINKAISAYRHKNTDTEYESVELLENEKESIATLSTRVMDVRDWSRIFSCLSAIPFSWSLIMLLEWLVASPFS</sequence>
<dbReference type="EMBL" id="CP008849">
    <property type="protein sequence ID" value="AIG00625.1"/>
    <property type="molecule type" value="Genomic_DNA"/>
</dbReference>
<feature type="transmembrane region" description="Helical" evidence="1">
    <location>
        <begin position="52"/>
        <end position="70"/>
    </location>
</feature>
<keyword evidence="1" id="KW-1133">Transmembrane helix</keyword>
<evidence type="ECO:0000256" key="1">
    <source>
        <dbReference type="SAM" id="Phobius"/>
    </source>
</evidence>
<dbReference type="KEGG" id="aal:EP13_19120"/>
<accession>A0A075P153</accession>
<reference evidence="2 3" key="1">
    <citation type="submission" date="2014-06" db="EMBL/GenBank/DDBJ databases">
        <title>Genomes of Alteromonas australica, a world apart.</title>
        <authorList>
            <person name="Gonzaga A."/>
            <person name="Lopez-Perez M."/>
            <person name="Rodriguez-Valera F."/>
        </authorList>
    </citation>
    <scope>NUCLEOTIDE SEQUENCE [LARGE SCALE GENOMIC DNA]</scope>
    <source>
        <strain evidence="2 3">H 17</strain>
    </source>
</reference>
<feature type="transmembrane region" description="Helical" evidence="1">
    <location>
        <begin position="105"/>
        <end position="123"/>
    </location>
</feature>
<dbReference type="AlphaFoldDB" id="A0A075P153"/>
<proteinExistence type="predicted"/>
<keyword evidence="1" id="KW-0472">Membrane</keyword>
<keyword evidence="1" id="KW-0812">Transmembrane</keyword>
<feature type="transmembrane region" description="Helical" evidence="1">
    <location>
        <begin position="177"/>
        <end position="204"/>
    </location>
</feature>
<evidence type="ECO:0000313" key="2">
    <source>
        <dbReference type="EMBL" id="AIG00625.1"/>
    </source>
</evidence>
<protein>
    <submittedName>
        <fullName evidence="2">Uncharacterized protein</fullName>
    </submittedName>
</protein>
<feature type="transmembrane region" description="Helical" evidence="1">
    <location>
        <begin position="12"/>
        <end position="32"/>
    </location>
</feature>
<dbReference type="Proteomes" id="UP000056090">
    <property type="component" value="Chromosome"/>
</dbReference>
<name>A0A075P153_9ALTE</name>
<dbReference type="RefSeq" id="WP_044058592.1">
    <property type="nucleotide sequence ID" value="NZ_CBCSKJ010000004.1"/>
</dbReference>
<feature type="transmembrane region" description="Helical" evidence="1">
    <location>
        <begin position="301"/>
        <end position="323"/>
    </location>
</feature>
<organism evidence="2 3">
    <name type="scientific">Alteromonas australica</name>
    <dbReference type="NCBI Taxonomy" id="589873"/>
    <lineage>
        <taxon>Bacteria</taxon>
        <taxon>Pseudomonadati</taxon>
        <taxon>Pseudomonadota</taxon>
        <taxon>Gammaproteobacteria</taxon>
        <taxon>Alteromonadales</taxon>
        <taxon>Alteromonadaceae</taxon>
        <taxon>Alteromonas/Salinimonas group</taxon>
        <taxon>Alteromonas</taxon>
    </lineage>
</organism>
<gene>
    <name evidence="2" type="ORF">EP13_19120</name>
</gene>